<keyword evidence="1" id="KW-0472">Membrane</keyword>
<dbReference type="Proteomes" id="UP000178783">
    <property type="component" value="Unassembled WGS sequence"/>
</dbReference>
<protein>
    <submittedName>
        <fullName evidence="2">Uncharacterized protein</fullName>
    </submittedName>
</protein>
<evidence type="ECO:0000256" key="1">
    <source>
        <dbReference type="SAM" id="Phobius"/>
    </source>
</evidence>
<accession>A0A1F5SBV9</accession>
<dbReference type="AlphaFoldDB" id="A0A1F5SBV9"/>
<proteinExistence type="predicted"/>
<evidence type="ECO:0000313" key="2">
    <source>
        <dbReference type="EMBL" id="OGF24174.1"/>
    </source>
</evidence>
<organism evidence="2 3">
    <name type="scientific">Candidatus Falkowbacteria bacterium RIFCSPLOWO2_02_FULL_45_21</name>
    <dbReference type="NCBI Taxonomy" id="1797989"/>
    <lineage>
        <taxon>Bacteria</taxon>
        <taxon>Candidatus Falkowiibacteriota</taxon>
    </lineage>
</organism>
<sequence>MAAENKINEVEQIKKLLEKNLEYSKEIYRMTKKIRNYVNFQKVISLIYLLLIVVPLILGLIYLPPLLKGVFDQYKDIFGAGTGEGASVQDLLKGPAGNVNLDDLNIDQLPESVRKLLDK</sequence>
<dbReference type="EMBL" id="MFFW01000034">
    <property type="protein sequence ID" value="OGF24174.1"/>
    <property type="molecule type" value="Genomic_DNA"/>
</dbReference>
<keyword evidence="1" id="KW-1133">Transmembrane helix</keyword>
<evidence type="ECO:0000313" key="3">
    <source>
        <dbReference type="Proteomes" id="UP000178783"/>
    </source>
</evidence>
<feature type="transmembrane region" description="Helical" evidence="1">
    <location>
        <begin position="43"/>
        <end position="63"/>
    </location>
</feature>
<comment type="caution">
    <text evidence="2">The sequence shown here is derived from an EMBL/GenBank/DDBJ whole genome shotgun (WGS) entry which is preliminary data.</text>
</comment>
<gene>
    <name evidence="2" type="ORF">A3H66_00745</name>
</gene>
<keyword evidence="1" id="KW-0812">Transmembrane</keyword>
<name>A0A1F5SBV9_9BACT</name>
<dbReference type="STRING" id="1797989.A3H66_00745"/>
<reference evidence="2 3" key="1">
    <citation type="journal article" date="2016" name="Nat. Commun.">
        <title>Thousands of microbial genomes shed light on interconnected biogeochemical processes in an aquifer system.</title>
        <authorList>
            <person name="Anantharaman K."/>
            <person name="Brown C.T."/>
            <person name="Hug L.A."/>
            <person name="Sharon I."/>
            <person name="Castelle C.J."/>
            <person name="Probst A.J."/>
            <person name="Thomas B.C."/>
            <person name="Singh A."/>
            <person name="Wilkins M.J."/>
            <person name="Karaoz U."/>
            <person name="Brodie E.L."/>
            <person name="Williams K.H."/>
            <person name="Hubbard S.S."/>
            <person name="Banfield J.F."/>
        </authorList>
    </citation>
    <scope>NUCLEOTIDE SEQUENCE [LARGE SCALE GENOMIC DNA]</scope>
</reference>